<dbReference type="Pfam" id="PF00887">
    <property type="entry name" value="ACBP"/>
    <property type="match status" value="1"/>
</dbReference>
<dbReference type="AlphaFoldDB" id="A0A9D2YLH7"/>
<proteinExistence type="inferred from homology"/>
<keyword evidence="4 12" id="KW-0812">Transmembrane</keyword>
<keyword evidence="6" id="KW-0072">Autophagy</keyword>
<dbReference type="PRINTS" id="PR00689">
    <property type="entry name" value="ACOABINDINGP"/>
</dbReference>
<comment type="similarity">
    <text evidence="2">Belongs to the ATG37 family.</text>
</comment>
<dbReference type="OrthoDB" id="71307at2759"/>
<dbReference type="PROSITE" id="PS51228">
    <property type="entry name" value="ACB_2"/>
    <property type="match status" value="1"/>
</dbReference>
<evidence type="ECO:0000256" key="12">
    <source>
        <dbReference type="SAM" id="Phobius"/>
    </source>
</evidence>
<organism evidence="14 15">
    <name type="scientific">Nothobranchius furzeri</name>
    <name type="common">Turquoise killifish</name>
    <dbReference type="NCBI Taxonomy" id="105023"/>
    <lineage>
        <taxon>Eukaryota</taxon>
        <taxon>Metazoa</taxon>
        <taxon>Chordata</taxon>
        <taxon>Craniata</taxon>
        <taxon>Vertebrata</taxon>
        <taxon>Euteleostomi</taxon>
        <taxon>Actinopterygii</taxon>
        <taxon>Neopterygii</taxon>
        <taxon>Teleostei</taxon>
        <taxon>Neoteleostei</taxon>
        <taxon>Acanthomorphata</taxon>
        <taxon>Ovalentaria</taxon>
        <taxon>Atherinomorphae</taxon>
        <taxon>Cyprinodontiformes</taxon>
        <taxon>Nothobranchiidae</taxon>
        <taxon>Nothobranchius</taxon>
    </lineage>
</organism>
<dbReference type="Gene3D" id="1.20.80.10">
    <property type="match status" value="1"/>
</dbReference>
<feature type="compositionally biased region" description="Basic and acidic residues" evidence="11">
    <location>
        <begin position="229"/>
        <end position="256"/>
    </location>
</feature>
<dbReference type="GO" id="GO:0006631">
    <property type="term" value="P:fatty acid metabolic process"/>
    <property type="evidence" value="ECO:0007669"/>
    <property type="project" value="TreeGrafter"/>
</dbReference>
<feature type="compositionally biased region" description="Polar residues" evidence="11">
    <location>
        <begin position="388"/>
        <end position="397"/>
    </location>
</feature>
<dbReference type="FunFam" id="1.20.80.10:FF:000010">
    <property type="entry name" value="Acyl-CoA-binding domain-containing protein 5"/>
    <property type="match status" value="1"/>
</dbReference>
<feature type="region of interest" description="Disordered" evidence="11">
    <location>
        <begin position="174"/>
        <end position="281"/>
    </location>
</feature>
<evidence type="ECO:0000313" key="15">
    <source>
        <dbReference type="Proteomes" id="UP000822369"/>
    </source>
</evidence>
<dbReference type="PANTHER" id="PTHR23310">
    <property type="entry name" value="ACYL-COA-BINDING PROTEIN, ACBP"/>
    <property type="match status" value="1"/>
</dbReference>
<feature type="compositionally biased region" description="Low complexity" evidence="11">
    <location>
        <begin position="259"/>
        <end position="269"/>
    </location>
</feature>
<sequence length="517" mass="58524">MLSLSGLSMAQEEDEHSLEAKFAAAVKVIQSLPEEGLFQLSDDMMLMFYKYYRQATMGPCNSPRPLGFWDTRGKAEWDAWSSLGNMTKEEAMKNYVDHIQLILETIPVSEDVSELVEKLGDFYTEGEEVGWETDKRPFTRPFAEHKEELLQSIKKPKMEGYGDLWEDVQNLQQTDSSVHGPGGRPGEQEEGSVNRSEVQRNEESSVWRRSEENEEEEEEFWDDNINTMDGDKEREGDWSPDRRFLMVDDKRWRSDPKGSSSSMEPSMSSLTNGTHSSLNSELEEEELAFNTYMHINGPVSDPSYAAPGKTHRPADSDNEEFCDSMEHLAMEESASKGLLSASGVASTSPNSLWFESYTTLKEPENIFLGDLGKHNSSLSRRGRGDSAKGSQSPKITSNPLRCVSVGASCSCLSTSRRPVGVTRGNVKEQIATALLGLQRDVADVLHRLHALEERTRSQSRSSSPRQEDSSSVSLKFRRPSWWPFDFSPLTVLLTTLWPLVTHWLVQLYLQRRRRKIP</sequence>
<feature type="transmembrane region" description="Helical" evidence="12">
    <location>
        <begin position="481"/>
        <end position="505"/>
    </location>
</feature>
<comment type="subcellular location">
    <subcellularLocation>
        <location evidence="1">Membrane</location>
        <topology evidence="1">Single-pass membrane protein</topology>
    </subcellularLocation>
</comment>
<comment type="caution">
    <text evidence="14">The sequence shown here is derived from an EMBL/GenBank/DDBJ whole genome shotgun (WGS) entry which is preliminary data.</text>
</comment>
<dbReference type="InterPro" id="IPR035984">
    <property type="entry name" value="Acyl-CoA-binding_sf"/>
</dbReference>
<feature type="region of interest" description="Disordered" evidence="11">
    <location>
        <begin position="371"/>
        <end position="397"/>
    </location>
</feature>
<name>A0A9D2YLH7_NOTFU</name>
<evidence type="ECO:0000256" key="6">
    <source>
        <dbReference type="ARBA" id="ARBA00023006"/>
    </source>
</evidence>
<evidence type="ECO:0000256" key="5">
    <source>
        <dbReference type="ARBA" id="ARBA00022989"/>
    </source>
</evidence>
<comment type="function">
    <text evidence="9">Acyl-CoA binding protein which acts as the peroxisome receptor for pexophagy but is dispensable for aggrephagy and nonselective autophagy. Binds medium- and long-chain acyl-CoA esters.</text>
</comment>
<dbReference type="GO" id="GO:0005777">
    <property type="term" value="C:peroxisome"/>
    <property type="evidence" value="ECO:0007669"/>
    <property type="project" value="TreeGrafter"/>
</dbReference>
<dbReference type="PANTHER" id="PTHR23310:SF6">
    <property type="entry name" value="ACYL-COA-BINDING DOMAIN-CONTAINING PROTEIN 5"/>
    <property type="match status" value="1"/>
</dbReference>
<dbReference type="InterPro" id="IPR000582">
    <property type="entry name" value="Acyl-CoA-binding_protein"/>
</dbReference>
<keyword evidence="7" id="KW-0175">Coiled coil</keyword>
<evidence type="ECO:0000256" key="10">
    <source>
        <dbReference type="PIRNR" id="PIRNR002412"/>
    </source>
</evidence>
<feature type="compositionally biased region" description="Acidic residues" evidence="11">
    <location>
        <begin position="212"/>
        <end position="222"/>
    </location>
</feature>
<keyword evidence="8 10" id="KW-0446">Lipid-binding</keyword>
<dbReference type="GO" id="GO:0000425">
    <property type="term" value="P:pexophagy"/>
    <property type="evidence" value="ECO:0007669"/>
    <property type="project" value="InterPro"/>
</dbReference>
<feature type="domain" description="ACB" evidence="13">
    <location>
        <begin position="18"/>
        <end position="108"/>
    </location>
</feature>
<evidence type="ECO:0000256" key="7">
    <source>
        <dbReference type="ARBA" id="ARBA00023054"/>
    </source>
</evidence>
<dbReference type="EMBL" id="JAAVVJ010000005">
    <property type="protein sequence ID" value="KAF7223036.1"/>
    <property type="molecule type" value="Genomic_DNA"/>
</dbReference>
<protein>
    <recommendedName>
        <fullName evidence="10">Acyl-CoA-binding domain-containing protein 5</fullName>
    </recommendedName>
</protein>
<feature type="region of interest" description="Disordered" evidence="11">
    <location>
        <begin position="300"/>
        <end position="319"/>
    </location>
</feature>
<dbReference type="KEGG" id="nfu:107384316"/>
<dbReference type="Proteomes" id="UP000822369">
    <property type="component" value="Chromosome 5"/>
</dbReference>
<evidence type="ECO:0000259" key="13">
    <source>
        <dbReference type="PROSITE" id="PS51228"/>
    </source>
</evidence>
<dbReference type="GO" id="GO:0016020">
    <property type="term" value="C:membrane"/>
    <property type="evidence" value="ECO:0007669"/>
    <property type="project" value="UniProtKB-SubCell"/>
</dbReference>
<evidence type="ECO:0000313" key="14">
    <source>
        <dbReference type="EMBL" id="KAF7223036.1"/>
    </source>
</evidence>
<reference evidence="14" key="1">
    <citation type="submission" date="2020-03" db="EMBL/GenBank/DDBJ databases">
        <title>Intra-Species Differences in Population Size shape Life History and Genome Evolution.</title>
        <authorList>
            <person name="Willemsen D."/>
            <person name="Cui R."/>
            <person name="Valenzano D.R."/>
        </authorList>
    </citation>
    <scope>NUCLEOTIDE SEQUENCE</scope>
    <source>
        <strain evidence="14">GRZ</strain>
        <tissue evidence="14">Whole</tissue>
    </source>
</reference>
<evidence type="ECO:0000256" key="4">
    <source>
        <dbReference type="ARBA" id="ARBA00022692"/>
    </source>
</evidence>
<evidence type="ECO:0000256" key="1">
    <source>
        <dbReference type="ARBA" id="ARBA00004167"/>
    </source>
</evidence>
<keyword evidence="12" id="KW-0472">Membrane</keyword>
<dbReference type="InterPro" id="IPR016347">
    <property type="entry name" value="ACBD5"/>
</dbReference>
<keyword evidence="5 12" id="KW-1133">Transmembrane helix</keyword>
<dbReference type="GO" id="GO:0000062">
    <property type="term" value="F:fatty-acyl-CoA binding"/>
    <property type="evidence" value="ECO:0007669"/>
    <property type="project" value="InterPro"/>
</dbReference>
<evidence type="ECO:0000256" key="3">
    <source>
        <dbReference type="ARBA" id="ARBA00022448"/>
    </source>
</evidence>
<dbReference type="InterPro" id="IPR014352">
    <property type="entry name" value="FERM/acyl-CoA-bd_prot_sf"/>
</dbReference>
<evidence type="ECO:0000256" key="11">
    <source>
        <dbReference type="SAM" id="MobiDB-lite"/>
    </source>
</evidence>
<evidence type="ECO:0000256" key="8">
    <source>
        <dbReference type="ARBA" id="ARBA00023121"/>
    </source>
</evidence>
<dbReference type="SUPFAM" id="SSF47027">
    <property type="entry name" value="Acyl-CoA binding protein"/>
    <property type="match status" value="1"/>
</dbReference>
<evidence type="ECO:0000256" key="2">
    <source>
        <dbReference type="ARBA" id="ARBA00010310"/>
    </source>
</evidence>
<evidence type="ECO:0000256" key="9">
    <source>
        <dbReference type="ARBA" id="ARBA00025481"/>
    </source>
</evidence>
<feature type="compositionally biased region" description="Basic and acidic residues" evidence="11">
    <location>
        <begin position="197"/>
        <end position="211"/>
    </location>
</feature>
<accession>A0A9D2YLH7</accession>
<dbReference type="PIRSF" id="PIRSF002412">
    <property type="entry name" value="MA_DBI"/>
    <property type="match status" value="1"/>
</dbReference>
<gene>
    <name evidence="14" type="ORF">G4P62_009360</name>
</gene>
<keyword evidence="3 10" id="KW-0813">Transport</keyword>